<evidence type="ECO:0000313" key="2">
    <source>
        <dbReference type="Proteomes" id="UP001055879"/>
    </source>
</evidence>
<sequence length="80" mass="8866">MGCAAAYHSFVAIWTSLSFAVVMMFRLLWHVISSNSYWGATRIFSSGMVNNAPYSTPSVVDQFHQASKGLDVQLLFVLGF</sequence>
<dbReference type="EMBL" id="CM042063">
    <property type="protein sequence ID" value="KAI3667257.1"/>
    <property type="molecule type" value="Genomic_DNA"/>
</dbReference>
<comment type="caution">
    <text evidence="1">The sequence shown here is derived from an EMBL/GenBank/DDBJ whole genome shotgun (WGS) entry which is preliminary data.</text>
</comment>
<protein>
    <submittedName>
        <fullName evidence="1">Uncharacterized protein</fullName>
    </submittedName>
</protein>
<organism evidence="1 2">
    <name type="scientific">Arctium lappa</name>
    <name type="common">Greater burdock</name>
    <name type="synonym">Lappa major</name>
    <dbReference type="NCBI Taxonomy" id="4217"/>
    <lineage>
        <taxon>Eukaryota</taxon>
        <taxon>Viridiplantae</taxon>
        <taxon>Streptophyta</taxon>
        <taxon>Embryophyta</taxon>
        <taxon>Tracheophyta</taxon>
        <taxon>Spermatophyta</taxon>
        <taxon>Magnoliopsida</taxon>
        <taxon>eudicotyledons</taxon>
        <taxon>Gunneridae</taxon>
        <taxon>Pentapetalae</taxon>
        <taxon>asterids</taxon>
        <taxon>campanulids</taxon>
        <taxon>Asterales</taxon>
        <taxon>Asteraceae</taxon>
        <taxon>Carduoideae</taxon>
        <taxon>Cardueae</taxon>
        <taxon>Arctiinae</taxon>
        <taxon>Arctium</taxon>
    </lineage>
</organism>
<evidence type="ECO:0000313" key="1">
    <source>
        <dbReference type="EMBL" id="KAI3667257.1"/>
    </source>
</evidence>
<gene>
    <name evidence="1" type="ORF">L6452_42306</name>
</gene>
<accession>A0ACB8XI45</accession>
<keyword evidence="2" id="KW-1185">Reference proteome</keyword>
<dbReference type="Proteomes" id="UP001055879">
    <property type="component" value="Linkage Group LG17"/>
</dbReference>
<reference evidence="1 2" key="2">
    <citation type="journal article" date="2022" name="Mol. Ecol. Resour.">
        <title>The genomes of chicory, endive, great burdock and yacon provide insights into Asteraceae paleo-polyploidization history and plant inulin production.</title>
        <authorList>
            <person name="Fan W."/>
            <person name="Wang S."/>
            <person name="Wang H."/>
            <person name="Wang A."/>
            <person name="Jiang F."/>
            <person name="Liu H."/>
            <person name="Zhao H."/>
            <person name="Xu D."/>
            <person name="Zhang Y."/>
        </authorList>
    </citation>
    <scope>NUCLEOTIDE SEQUENCE [LARGE SCALE GENOMIC DNA]</scope>
    <source>
        <strain evidence="2">cv. Niubang</strain>
    </source>
</reference>
<name>A0ACB8XI45_ARCLA</name>
<proteinExistence type="predicted"/>
<reference evidence="2" key="1">
    <citation type="journal article" date="2022" name="Mol. Ecol. Resour.">
        <title>The genomes of chicory, endive, great burdock and yacon provide insights into Asteraceae palaeo-polyploidization history and plant inulin production.</title>
        <authorList>
            <person name="Fan W."/>
            <person name="Wang S."/>
            <person name="Wang H."/>
            <person name="Wang A."/>
            <person name="Jiang F."/>
            <person name="Liu H."/>
            <person name="Zhao H."/>
            <person name="Xu D."/>
            <person name="Zhang Y."/>
        </authorList>
    </citation>
    <scope>NUCLEOTIDE SEQUENCE [LARGE SCALE GENOMIC DNA]</scope>
    <source>
        <strain evidence="2">cv. Niubang</strain>
    </source>
</reference>